<dbReference type="AlphaFoldDB" id="A0AAD8MKB5"/>
<dbReference type="Pfam" id="PF05553">
    <property type="entry name" value="DUF761"/>
    <property type="match status" value="1"/>
</dbReference>
<organism evidence="1 2">
    <name type="scientific">Heracleum sosnowskyi</name>
    <dbReference type="NCBI Taxonomy" id="360622"/>
    <lineage>
        <taxon>Eukaryota</taxon>
        <taxon>Viridiplantae</taxon>
        <taxon>Streptophyta</taxon>
        <taxon>Embryophyta</taxon>
        <taxon>Tracheophyta</taxon>
        <taxon>Spermatophyta</taxon>
        <taxon>Magnoliopsida</taxon>
        <taxon>eudicotyledons</taxon>
        <taxon>Gunneridae</taxon>
        <taxon>Pentapetalae</taxon>
        <taxon>asterids</taxon>
        <taxon>campanulids</taxon>
        <taxon>Apiales</taxon>
        <taxon>Apiaceae</taxon>
        <taxon>Apioideae</taxon>
        <taxon>apioid superclade</taxon>
        <taxon>Tordylieae</taxon>
        <taxon>Tordyliinae</taxon>
        <taxon>Heracleum</taxon>
    </lineage>
</organism>
<proteinExistence type="predicted"/>
<evidence type="ECO:0000313" key="1">
    <source>
        <dbReference type="EMBL" id="KAK1375992.1"/>
    </source>
</evidence>
<dbReference type="PANTHER" id="PTHR33265">
    <property type="entry name" value="AVR9/CF-9 RAPIDLY ELICITED PROTEIN-RELATED"/>
    <property type="match status" value="1"/>
</dbReference>
<dbReference type="PANTHER" id="PTHR33265:SF31">
    <property type="entry name" value="AVR9_CF-9 RAPIDLY ELICITED PROTEIN 146"/>
    <property type="match status" value="1"/>
</dbReference>
<evidence type="ECO:0000313" key="2">
    <source>
        <dbReference type="Proteomes" id="UP001237642"/>
    </source>
</evidence>
<dbReference type="EMBL" id="JAUIZM010000007">
    <property type="protein sequence ID" value="KAK1375992.1"/>
    <property type="molecule type" value="Genomic_DNA"/>
</dbReference>
<dbReference type="Proteomes" id="UP001237642">
    <property type="component" value="Unassembled WGS sequence"/>
</dbReference>
<dbReference type="InterPro" id="IPR008480">
    <property type="entry name" value="DUF761_pln"/>
</dbReference>
<reference evidence="1" key="1">
    <citation type="submission" date="2023-02" db="EMBL/GenBank/DDBJ databases">
        <title>Genome of toxic invasive species Heracleum sosnowskyi carries increased number of genes despite the absence of recent whole-genome duplications.</title>
        <authorList>
            <person name="Schelkunov M."/>
            <person name="Shtratnikova V."/>
            <person name="Makarenko M."/>
            <person name="Klepikova A."/>
            <person name="Omelchenko D."/>
            <person name="Novikova G."/>
            <person name="Obukhova E."/>
            <person name="Bogdanov V."/>
            <person name="Penin A."/>
            <person name="Logacheva M."/>
        </authorList>
    </citation>
    <scope>NUCLEOTIDE SEQUENCE</scope>
    <source>
        <strain evidence="1">Hsosn_3</strain>
        <tissue evidence="1">Leaf</tissue>
    </source>
</reference>
<reference evidence="1" key="2">
    <citation type="submission" date="2023-05" db="EMBL/GenBank/DDBJ databases">
        <authorList>
            <person name="Schelkunov M.I."/>
        </authorList>
    </citation>
    <scope>NUCLEOTIDE SEQUENCE</scope>
    <source>
        <strain evidence="1">Hsosn_3</strain>
        <tissue evidence="1">Leaf</tissue>
    </source>
</reference>
<gene>
    <name evidence="1" type="ORF">POM88_032185</name>
</gene>
<keyword evidence="2" id="KW-1185">Reference proteome</keyword>
<protein>
    <submittedName>
        <fullName evidence="1">Avr9/Cf-9 rapidly elicited protein 146</fullName>
    </submittedName>
</protein>
<sequence length="177" mass="20398">MEESGAMVAKKVWSMVRALYFMLRKDKSNKKIMLNFKMMMKRGKVARKAFHNFMLHYQAKDTIVNNHQYQLSSNVLPGEYIFSCSDTPLFRLKPRNGSSSHRFFSCAHATPTMEEADEMSVNIAVIKALEMLQSDQVVSSVHQRSPVVRITDSEDSSVDEAAEEFIQKFYKDLKKQT</sequence>
<accession>A0AAD8MKB5</accession>
<name>A0AAD8MKB5_9APIA</name>
<comment type="caution">
    <text evidence="1">The sequence shown here is derived from an EMBL/GenBank/DDBJ whole genome shotgun (WGS) entry which is preliminary data.</text>
</comment>